<proteinExistence type="predicted"/>
<feature type="region of interest" description="Disordered" evidence="1">
    <location>
        <begin position="621"/>
        <end position="641"/>
    </location>
</feature>
<dbReference type="InterPro" id="IPR019198">
    <property type="entry name" value="Beta_propeller_containing"/>
</dbReference>
<dbReference type="AlphaFoldDB" id="A0AA97F918"/>
<accession>A0AA97F918</accession>
<gene>
    <name evidence="2" type="ORF">RB602_05660</name>
</gene>
<dbReference type="KEGG" id="acoa:RB602_05660"/>
<evidence type="ECO:0000313" key="2">
    <source>
        <dbReference type="EMBL" id="WOE76198.1"/>
    </source>
</evidence>
<organism evidence="2 3">
    <name type="scientific">Alterisphingorhabdus coralli</name>
    <dbReference type="NCBI Taxonomy" id="3071408"/>
    <lineage>
        <taxon>Bacteria</taxon>
        <taxon>Pseudomonadati</taxon>
        <taxon>Pseudomonadota</taxon>
        <taxon>Alphaproteobacteria</taxon>
        <taxon>Sphingomonadales</taxon>
        <taxon>Sphingomonadaceae</taxon>
        <taxon>Alterisphingorhabdus (ex Yan et al. 2024)</taxon>
    </lineage>
</organism>
<dbReference type="EMBL" id="CP136594">
    <property type="protein sequence ID" value="WOE76198.1"/>
    <property type="molecule type" value="Genomic_DNA"/>
</dbReference>
<feature type="region of interest" description="Disordered" evidence="1">
    <location>
        <begin position="59"/>
        <end position="80"/>
    </location>
</feature>
<reference evidence="2 3" key="1">
    <citation type="submission" date="2023-10" db="EMBL/GenBank/DDBJ databases">
        <title>Complete genome sequence of a Sphingomonadaceae bacterium.</title>
        <authorList>
            <person name="Yan C."/>
        </authorList>
    </citation>
    <scope>NUCLEOTIDE SEQUENCE [LARGE SCALE GENOMIC DNA]</scope>
    <source>
        <strain evidence="2 3">SCSIO 66989</strain>
    </source>
</reference>
<sequence>MLLMACTGQAEPVASASNDGLRAFESEKELTDFLKKQRQKAKDQWGEYDGGEPELAMAEAVPEPATPAPEEDSITNNQTAGVDEGGIVKRKGDIMVVLRRGRVFTISTANGDMRAIDHIDAFPPDANGRGSWYDEMLISGNRVIVIGYSYARGGTEITRFTLSDEGKLSYEDAYHLRSNDYYSAENYASRLIGTELIFYSPLNLYYGEQPLDALPGVRRWNGDNGERAFSRIAGPKQVFIAGDLFDDPDDNVSTLHSVTRCDVASDDFDCDATAVIAGWSREFYVSGDAVYLWMVDNSRREQKSGDKAKTNAHLYRLPLDGSRPQAIRAMGMPINQFSFLEEPDKQRINVLVTGESTDPAIEISRGSGGIVSLIQLPLDALGDGSDSIAADHYRALSDAEGSYWEMENRFVGNHIVYGHGRQRGYGSETKPTAYAASLSGGDAVPIPVKHGVERIEKLGSDAVIIGSGEENTLGFSAVTLHGEMPRITNVFTMPAAGQGESRSHAYFFRPDRGSRDGASGTLGLPIARQVERRFQQQLGSSAAMLFLRRDNRQFSLAGELNADPGKWVDDGCQASCVDWYGNARPIFMGDRIFALMGYELVEGELKGGRIRETGRLNYTPQRYGRKERTLDGPEVSPYPVD</sequence>
<name>A0AA97F918_9SPHN</name>
<evidence type="ECO:0000313" key="3">
    <source>
        <dbReference type="Proteomes" id="UP001302429"/>
    </source>
</evidence>
<keyword evidence="3" id="KW-1185">Reference proteome</keyword>
<protein>
    <submittedName>
        <fullName evidence="2">Beta-propeller domain-containing protein</fullName>
    </submittedName>
</protein>
<evidence type="ECO:0000256" key="1">
    <source>
        <dbReference type="SAM" id="MobiDB-lite"/>
    </source>
</evidence>
<dbReference type="Proteomes" id="UP001302429">
    <property type="component" value="Chromosome"/>
</dbReference>
<dbReference type="Pfam" id="PF09826">
    <property type="entry name" value="Beta_propel"/>
    <property type="match status" value="1"/>
</dbReference>
<dbReference type="RefSeq" id="WP_317083731.1">
    <property type="nucleotide sequence ID" value="NZ_CP136594.1"/>
</dbReference>